<evidence type="ECO:0000313" key="2">
    <source>
        <dbReference type="Proteomes" id="UP000299102"/>
    </source>
</evidence>
<dbReference type="Proteomes" id="UP000299102">
    <property type="component" value="Unassembled WGS sequence"/>
</dbReference>
<organism evidence="1 2">
    <name type="scientific">Eumeta variegata</name>
    <name type="common">Bagworm moth</name>
    <name type="synonym">Eumeta japonica</name>
    <dbReference type="NCBI Taxonomy" id="151549"/>
    <lineage>
        <taxon>Eukaryota</taxon>
        <taxon>Metazoa</taxon>
        <taxon>Ecdysozoa</taxon>
        <taxon>Arthropoda</taxon>
        <taxon>Hexapoda</taxon>
        <taxon>Insecta</taxon>
        <taxon>Pterygota</taxon>
        <taxon>Neoptera</taxon>
        <taxon>Endopterygota</taxon>
        <taxon>Lepidoptera</taxon>
        <taxon>Glossata</taxon>
        <taxon>Ditrysia</taxon>
        <taxon>Tineoidea</taxon>
        <taxon>Psychidae</taxon>
        <taxon>Oiketicinae</taxon>
        <taxon>Eumeta</taxon>
    </lineage>
</organism>
<dbReference type="AlphaFoldDB" id="A0A4C1ZW56"/>
<comment type="caution">
    <text evidence="1">The sequence shown here is derived from an EMBL/GenBank/DDBJ whole genome shotgun (WGS) entry which is preliminary data.</text>
</comment>
<sequence>MSLHPSRIFTTGPIQGRILQGRAYEDHYPCVHCFVHTCPSGCTRVKVGCLLVHFTAGSSLGDDAEPSLNKFESHLSDFINNPRLSAVPADSFRTVTFRGKEVTSHYAVTFAKDQRSEL</sequence>
<evidence type="ECO:0000313" key="1">
    <source>
        <dbReference type="EMBL" id="GBP91063.1"/>
    </source>
</evidence>
<gene>
    <name evidence="1" type="ORF">EVAR_62012_1</name>
</gene>
<protein>
    <submittedName>
        <fullName evidence="1">Uncharacterized protein</fullName>
    </submittedName>
</protein>
<keyword evidence="2" id="KW-1185">Reference proteome</keyword>
<name>A0A4C1ZW56_EUMVA</name>
<dbReference type="EMBL" id="BGZK01002138">
    <property type="protein sequence ID" value="GBP91063.1"/>
    <property type="molecule type" value="Genomic_DNA"/>
</dbReference>
<proteinExistence type="predicted"/>
<reference evidence="1 2" key="1">
    <citation type="journal article" date="2019" name="Commun. Biol.">
        <title>The bagworm genome reveals a unique fibroin gene that provides high tensile strength.</title>
        <authorList>
            <person name="Kono N."/>
            <person name="Nakamura H."/>
            <person name="Ohtoshi R."/>
            <person name="Tomita M."/>
            <person name="Numata K."/>
            <person name="Arakawa K."/>
        </authorList>
    </citation>
    <scope>NUCLEOTIDE SEQUENCE [LARGE SCALE GENOMIC DNA]</scope>
</reference>
<accession>A0A4C1ZW56</accession>